<dbReference type="InterPro" id="IPR014819">
    <property type="entry name" value="PriCT_2"/>
</dbReference>
<dbReference type="AlphaFoldDB" id="A0A2U2J9B5"/>
<dbReference type="OrthoDB" id="1522635at2"/>
<comment type="caution">
    <text evidence="2">The sequence shown here is derived from an EMBL/GenBank/DDBJ whole genome shotgun (WGS) entry which is preliminary data.</text>
</comment>
<gene>
    <name evidence="2" type="ORF">DIS07_10690</name>
</gene>
<proteinExistence type="predicted"/>
<dbReference type="Proteomes" id="UP000245670">
    <property type="component" value="Unassembled WGS sequence"/>
</dbReference>
<evidence type="ECO:0000313" key="2">
    <source>
        <dbReference type="EMBL" id="PWG04930.1"/>
    </source>
</evidence>
<dbReference type="GO" id="GO:0016817">
    <property type="term" value="F:hydrolase activity, acting on acid anhydrides"/>
    <property type="evidence" value="ECO:0007669"/>
    <property type="project" value="InterPro"/>
</dbReference>
<evidence type="ECO:0000259" key="1">
    <source>
        <dbReference type="Pfam" id="PF08707"/>
    </source>
</evidence>
<dbReference type="Pfam" id="PF13148">
    <property type="entry name" value="DUF3987"/>
    <property type="match status" value="1"/>
</dbReference>
<sequence length="592" mass="67980">MNKKFQPKEWLNKPIKEIATISNKTATIVVEPTSNKIESYINEIERNGIDITVNYTNWRNIGFAIAEEYGESGREYFHRISKFHSSYDSKDCDEQYSKCINAKGHGISIATLYHHIHQAGIRITEQQESNKFTTANATSYETDSTTPVETIKDNLPTISENVYQTIPEFLKLVVETASSDEERDILLLGAVTAFSACLPKLFGIYDQNKVYSNLYLFVTAPASAGKGRLNKIKNLVDPVHKSKREQSKVLKQQYDSEMNVYNLHKGKSEKAEKPSKPPEQMLFIPANNSVTGVYQLISDNEGKGLIFETEGDTLAQAFKSDYGNYSDGFRKAFHHETISYYRRTDREYVDIDKPCLSTILSGTPKQVATLIPNAENGLFSRFMFYYMNIKPIWKNVFNNNNKVNLDDYYNNLGLQFLELYKTLKNNGEIEIQLSTTQQQQFNSFFESLQTKYVNLQPEEYIATIRRLGLIAFRIMMIFSVFRIMEDGDVNTIRQCEDEDFNNAISIIATLVNHSSKVFNDLPIEPKTQKRLNKKERFLNELSANFTRQEYLNIADKFSIPHKTAEGYITSFVKANLIHRDAHNCYTNPAKET</sequence>
<evidence type="ECO:0000313" key="3">
    <source>
        <dbReference type="Proteomes" id="UP000245670"/>
    </source>
</evidence>
<reference evidence="2 3" key="1">
    <citation type="submission" date="2018-05" db="EMBL/GenBank/DDBJ databases">
        <title>Polaribacter aquimarinus sp. nov., isolated from sediment in a sediment of sea.</title>
        <authorList>
            <person name="Lu D."/>
        </authorList>
    </citation>
    <scope>NUCLEOTIDE SEQUENCE [LARGE SCALE GENOMIC DNA]</scope>
    <source>
        <strain evidence="2 3">ZY113</strain>
    </source>
</reference>
<organism evidence="2 3">
    <name type="scientific">Polaribacter aquimarinus</name>
    <dbReference type="NCBI Taxonomy" id="2100726"/>
    <lineage>
        <taxon>Bacteria</taxon>
        <taxon>Pseudomonadati</taxon>
        <taxon>Bacteroidota</taxon>
        <taxon>Flavobacteriia</taxon>
        <taxon>Flavobacteriales</taxon>
        <taxon>Flavobacteriaceae</taxon>
    </lineage>
</organism>
<protein>
    <submittedName>
        <fullName evidence="2">DNA primase</fullName>
    </submittedName>
</protein>
<name>A0A2U2J9B5_9FLAO</name>
<feature type="domain" description="Primase C-terminal 2" evidence="1">
    <location>
        <begin position="50"/>
        <end position="114"/>
    </location>
</feature>
<dbReference type="InterPro" id="IPR025048">
    <property type="entry name" value="DUF3987"/>
</dbReference>
<dbReference type="RefSeq" id="WP_109405246.1">
    <property type="nucleotide sequence ID" value="NZ_QFFG01000004.1"/>
</dbReference>
<accession>A0A2U2J9B5</accession>
<dbReference type="Pfam" id="PF08707">
    <property type="entry name" value="PriCT_2"/>
    <property type="match status" value="1"/>
</dbReference>
<keyword evidence="3" id="KW-1185">Reference proteome</keyword>
<dbReference type="EMBL" id="QFFG01000004">
    <property type="protein sequence ID" value="PWG04930.1"/>
    <property type="molecule type" value="Genomic_DNA"/>
</dbReference>